<evidence type="ECO:0000313" key="12">
    <source>
        <dbReference type="Proteomes" id="UP000318416"/>
    </source>
</evidence>
<organism evidence="11 12">
    <name type="scientific">Kitasatospora atroaurantiaca</name>
    <dbReference type="NCBI Taxonomy" id="285545"/>
    <lineage>
        <taxon>Bacteria</taxon>
        <taxon>Bacillati</taxon>
        <taxon>Actinomycetota</taxon>
        <taxon>Actinomycetes</taxon>
        <taxon>Kitasatosporales</taxon>
        <taxon>Streptomycetaceae</taxon>
        <taxon>Kitasatospora</taxon>
    </lineage>
</organism>
<dbReference type="SUPFAM" id="SSF55874">
    <property type="entry name" value="ATPase domain of HSP90 chaperone/DNA topoisomerase II/histidine kinase"/>
    <property type="match status" value="1"/>
</dbReference>
<evidence type="ECO:0000256" key="5">
    <source>
        <dbReference type="ARBA" id="ARBA00022741"/>
    </source>
</evidence>
<feature type="transmembrane region" description="Helical" evidence="9">
    <location>
        <begin position="21"/>
        <end position="42"/>
    </location>
</feature>
<keyword evidence="9" id="KW-0472">Membrane</keyword>
<keyword evidence="12" id="KW-1185">Reference proteome</keyword>
<sequence length="413" mass="43945">MKRADRRTVSRVVREWMGRLFGRRFGPMRLALVAFGLGYLLLLRRPAELGAMDWFVGLGVLVLASLAGFRPLPVVLGQAGMLALAELYAPAVMVEVKVGASAALFELAARRWGRPTVVAGTALMAAQLVSAAATVEGIGSALYRAAVIVSVPVLLAGYIRSAEAAARTAQERAREAEHSRDLAEWGARMGERAAIARELHDMVAHHLASTVLRVGVARHVLPRTDQRLAEVLDDVHASATTALTDLRRLLTALRDPAADHLAPLLAETTDLPATVQGVVEQSRQAGLTIEAEIGLQIAELDAIRSLTVLRLVQEGLANVTKHAGPYAKVRLRVAMEEGTLQLDLENDLPRPGGLNGLGMPEQDGTGYGLLGMRERVALVGGTIDAGKIPGGWRLTASLPASGSGAATTDRRRP</sequence>
<keyword evidence="9" id="KW-1133">Transmembrane helix</keyword>
<evidence type="ECO:0000256" key="9">
    <source>
        <dbReference type="SAM" id="Phobius"/>
    </source>
</evidence>
<evidence type="ECO:0000256" key="4">
    <source>
        <dbReference type="ARBA" id="ARBA00022679"/>
    </source>
</evidence>
<evidence type="ECO:0000256" key="6">
    <source>
        <dbReference type="ARBA" id="ARBA00022777"/>
    </source>
</evidence>
<evidence type="ECO:0000259" key="10">
    <source>
        <dbReference type="Pfam" id="PF07730"/>
    </source>
</evidence>
<dbReference type="PANTHER" id="PTHR24421">
    <property type="entry name" value="NITRATE/NITRITE SENSOR PROTEIN NARX-RELATED"/>
    <property type="match status" value="1"/>
</dbReference>
<feature type="domain" description="Signal transduction histidine kinase subgroup 3 dimerisation and phosphoacceptor" evidence="10">
    <location>
        <begin position="191"/>
        <end position="257"/>
    </location>
</feature>
<dbReference type="EC" id="2.7.13.3" evidence="2"/>
<dbReference type="InterPro" id="IPR050482">
    <property type="entry name" value="Sensor_HK_TwoCompSys"/>
</dbReference>
<comment type="caution">
    <text evidence="11">The sequence shown here is derived from an EMBL/GenBank/DDBJ whole genome shotgun (WGS) entry which is preliminary data.</text>
</comment>
<dbReference type="InterPro" id="IPR011712">
    <property type="entry name" value="Sig_transdc_His_kin_sub3_dim/P"/>
</dbReference>
<dbReference type="Proteomes" id="UP000318416">
    <property type="component" value="Unassembled WGS sequence"/>
</dbReference>
<evidence type="ECO:0000256" key="8">
    <source>
        <dbReference type="ARBA" id="ARBA00023012"/>
    </source>
</evidence>
<dbReference type="EMBL" id="VIVR01000001">
    <property type="protein sequence ID" value="TWE17256.1"/>
    <property type="molecule type" value="Genomic_DNA"/>
</dbReference>
<name>A0A561ENS1_9ACTN</name>
<dbReference type="Gene3D" id="1.20.5.1930">
    <property type="match status" value="1"/>
</dbReference>
<evidence type="ECO:0000256" key="1">
    <source>
        <dbReference type="ARBA" id="ARBA00000085"/>
    </source>
</evidence>
<evidence type="ECO:0000256" key="3">
    <source>
        <dbReference type="ARBA" id="ARBA00022553"/>
    </source>
</evidence>
<dbReference type="CDD" id="cd16917">
    <property type="entry name" value="HATPase_UhpB-NarQ-NarX-like"/>
    <property type="match status" value="1"/>
</dbReference>
<reference evidence="11 12" key="1">
    <citation type="submission" date="2019-06" db="EMBL/GenBank/DDBJ databases">
        <title>Sequencing the genomes of 1000 actinobacteria strains.</title>
        <authorList>
            <person name="Klenk H.-P."/>
        </authorList>
    </citation>
    <scope>NUCLEOTIDE SEQUENCE [LARGE SCALE GENOMIC DNA]</scope>
    <source>
        <strain evidence="11 12">DSM 41649</strain>
    </source>
</reference>
<dbReference type="GO" id="GO:0000155">
    <property type="term" value="F:phosphorelay sensor kinase activity"/>
    <property type="evidence" value="ECO:0007669"/>
    <property type="project" value="InterPro"/>
</dbReference>
<accession>A0A561ENS1</accession>
<dbReference type="PANTHER" id="PTHR24421:SF10">
    <property type="entry name" value="NITRATE_NITRITE SENSOR PROTEIN NARQ"/>
    <property type="match status" value="1"/>
</dbReference>
<keyword evidence="5" id="KW-0547">Nucleotide-binding</keyword>
<dbReference type="InterPro" id="IPR036890">
    <property type="entry name" value="HATPase_C_sf"/>
</dbReference>
<keyword evidence="7" id="KW-0067">ATP-binding</keyword>
<dbReference type="Pfam" id="PF07730">
    <property type="entry name" value="HisKA_3"/>
    <property type="match status" value="1"/>
</dbReference>
<keyword evidence="6 11" id="KW-0418">Kinase</keyword>
<keyword evidence="3" id="KW-0597">Phosphoprotein</keyword>
<keyword evidence="8" id="KW-0902">Two-component regulatory system</keyword>
<comment type="catalytic activity">
    <reaction evidence="1">
        <text>ATP + protein L-histidine = ADP + protein N-phospho-L-histidine.</text>
        <dbReference type="EC" id="2.7.13.3"/>
    </reaction>
</comment>
<proteinExistence type="predicted"/>
<evidence type="ECO:0000256" key="7">
    <source>
        <dbReference type="ARBA" id="ARBA00022840"/>
    </source>
</evidence>
<protein>
    <recommendedName>
        <fullName evidence="2">histidine kinase</fullName>
        <ecNumber evidence="2">2.7.13.3</ecNumber>
    </recommendedName>
</protein>
<dbReference type="Gene3D" id="3.30.565.10">
    <property type="entry name" value="Histidine kinase-like ATPase, C-terminal domain"/>
    <property type="match status" value="1"/>
</dbReference>
<dbReference type="GO" id="GO:0005524">
    <property type="term" value="F:ATP binding"/>
    <property type="evidence" value="ECO:0007669"/>
    <property type="project" value="UniProtKB-KW"/>
</dbReference>
<dbReference type="GO" id="GO:0046983">
    <property type="term" value="F:protein dimerization activity"/>
    <property type="evidence" value="ECO:0007669"/>
    <property type="project" value="InterPro"/>
</dbReference>
<evidence type="ECO:0000256" key="2">
    <source>
        <dbReference type="ARBA" id="ARBA00012438"/>
    </source>
</evidence>
<keyword evidence="9" id="KW-0812">Transmembrane</keyword>
<dbReference type="GO" id="GO:0016020">
    <property type="term" value="C:membrane"/>
    <property type="evidence" value="ECO:0007669"/>
    <property type="project" value="InterPro"/>
</dbReference>
<dbReference type="AlphaFoldDB" id="A0A561ENS1"/>
<keyword evidence="4" id="KW-0808">Transferase</keyword>
<gene>
    <name evidence="11" type="ORF">FB465_2264</name>
</gene>
<evidence type="ECO:0000313" key="11">
    <source>
        <dbReference type="EMBL" id="TWE17256.1"/>
    </source>
</evidence>